<dbReference type="PROSITE" id="PS51257">
    <property type="entry name" value="PROKAR_LIPOPROTEIN"/>
    <property type="match status" value="1"/>
</dbReference>
<accession>A0A8T4LCF7</accession>
<dbReference type="Pfam" id="PF13458">
    <property type="entry name" value="Peripla_BP_6"/>
    <property type="match status" value="1"/>
</dbReference>
<dbReference type="InterPro" id="IPR028082">
    <property type="entry name" value="Peripla_BP_I"/>
</dbReference>
<dbReference type="Proteomes" id="UP000678237">
    <property type="component" value="Unassembled WGS sequence"/>
</dbReference>
<dbReference type="InterPro" id="IPR028081">
    <property type="entry name" value="Leu-bd"/>
</dbReference>
<dbReference type="SUPFAM" id="SSF53822">
    <property type="entry name" value="Periplasmic binding protein-like I"/>
    <property type="match status" value="1"/>
</dbReference>
<evidence type="ECO:0000256" key="1">
    <source>
        <dbReference type="ARBA" id="ARBA00022448"/>
    </source>
</evidence>
<reference evidence="5" key="2">
    <citation type="submission" date="2021-05" db="EMBL/GenBank/DDBJ databases">
        <title>Protein family content uncovers lineage relationships and bacterial pathway maintenance mechanisms in DPANN archaea.</title>
        <authorList>
            <person name="Castelle C.J."/>
            <person name="Meheust R."/>
            <person name="Jaffe A.L."/>
            <person name="Seitz K."/>
            <person name="Gong X."/>
            <person name="Baker B.J."/>
            <person name="Banfield J.F."/>
        </authorList>
    </citation>
    <scope>NUCLEOTIDE SEQUENCE</scope>
    <source>
        <strain evidence="5">RIFCSPLOWO2_01_FULL_58_19</strain>
    </source>
</reference>
<dbReference type="CDD" id="cd19984">
    <property type="entry name" value="PBP1_ABC_ligand_binding-like"/>
    <property type="match status" value="1"/>
</dbReference>
<feature type="domain" description="Leucine-binding protein" evidence="4">
    <location>
        <begin position="43"/>
        <end position="375"/>
    </location>
</feature>
<proteinExistence type="predicted"/>
<keyword evidence="2" id="KW-0732">Signal</keyword>
<dbReference type="EMBL" id="JAGVWE010000002">
    <property type="protein sequence ID" value="MBS3062360.1"/>
    <property type="molecule type" value="Genomic_DNA"/>
</dbReference>
<evidence type="ECO:0000256" key="3">
    <source>
        <dbReference type="ARBA" id="ARBA00022970"/>
    </source>
</evidence>
<evidence type="ECO:0000259" key="4">
    <source>
        <dbReference type="Pfam" id="PF13458"/>
    </source>
</evidence>
<dbReference type="AlphaFoldDB" id="A0A8T4LCF7"/>
<gene>
    <name evidence="5" type="ORF">J4203_00675</name>
</gene>
<evidence type="ECO:0000313" key="6">
    <source>
        <dbReference type="Proteomes" id="UP000678237"/>
    </source>
</evidence>
<evidence type="ECO:0000313" key="5">
    <source>
        <dbReference type="EMBL" id="MBS3062360.1"/>
    </source>
</evidence>
<keyword evidence="3" id="KW-0029">Amino-acid transport</keyword>
<dbReference type="GO" id="GO:0006865">
    <property type="term" value="P:amino acid transport"/>
    <property type="evidence" value="ECO:0007669"/>
    <property type="project" value="UniProtKB-KW"/>
</dbReference>
<sequence>MNGKYVIALLVLGVLLAGCTNQPPAAGPAPGPVPVEPPATKEPIKLGFIGPLSGDVAAIGIGSKEGVEMAVEEINQAGGINDRKVEVIYEDGKCSGAAAASAGNKLINLDKVSAIIGGLCSGETLAVAPVAEKAGVLMLSSCSSSPKVTEAGDYIFRDYPSDEFQGAFGAEYAFNELKARKVAIIYSLSDWGVPIKDRFKARFTELGGTIVAEEGVDDKIQDTRTQLMKLKSANPDAVYMPQYSGATAIILKQAKELGLTVPLLGGDAGNDPKVIEVGGSAAEGFLSTVPFSEPPKEWEAAYTQRTGHEVRLCGVHAYDAAKIMAKALAVVGDDASKLRDYLYAMPPYKGMSGEVSFDRNGDLKGARYSVLQVKNAKFEKVY</sequence>
<dbReference type="InterPro" id="IPR051010">
    <property type="entry name" value="BCAA_transport"/>
</dbReference>
<dbReference type="Gene3D" id="3.40.50.2300">
    <property type="match status" value="2"/>
</dbReference>
<dbReference type="PANTHER" id="PTHR30483:SF6">
    <property type="entry name" value="PERIPLASMIC BINDING PROTEIN OF ABC TRANSPORTER FOR NATURAL AMINO ACIDS"/>
    <property type="match status" value="1"/>
</dbReference>
<dbReference type="PRINTS" id="PR00337">
    <property type="entry name" value="LEUILEVALBP"/>
</dbReference>
<dbReference type="InterPro" id="IPR000709">
    <property type="entry name" value="Leu_Ile_Val-bd"/>
</dbReference>
<protein>
    <submittedName>
        <fullName evidence="5">ABC transporter substrate-binding protein</fullName>
    </submittedName>
</protein>
<organism evidence="5 6">
    <name type="scientific">Candidatus Iainarchaeum sp</name>
    <dbReference type="NCBI Taxonomy" id="3101447"/>
    <lineage>
        <taxon>Archaea</taxon>
        <taxon>Candidatus Iainarchaeota</taxon>
        <taxon>Candidatus Iainarchaeia</taxon>
        <taxon>Candidatus Iainarchaeales</taxon>
        <taxon>Candidatus Iainarchaeaceae</taxon>
        <taxon>Candidatus Iainarchaeum</taxon>
    </lineage>
</organism>
<dbReference type="PANTHER" id="PTHR30483">
    <property type="entry name" value="LEUCINE-SPECIFIC-BINDING PROTEIN"/>
    <property type="match status" value="1"/>
</dbReference>
<evidence type="ECO:0000256" key="2">
    <source>
        <dbReference type="ARBA" id="ARBA00022729"/>
    </source>
</evidence>
<reference evidence="5" key="1">
    <citation type="submission" date="2021-03" db="EMBL/GenBank/DDBJ databases">
        <authorList>
            <person name="Jaffe A."/>
        </authorList>
    </citation>
    <scope>NUCLEOTIDE SEQUENCE</scope>
    <source>
        <strain evidence="5">RIFCSPLOWO2_01_FULL_58_19</strain>
    </source>
</reference>
<comment type="caution">
    <text evidence="5">The sequence shown here is derived from an EMBL/GenBank/DDBJ whole genome shotgun (WGS) entry which is preliminary data.</text>
</comment>
<keyword evidence="1" id="KW-0813">Transport</keyword>
<name>A0A8T4LCF7_9ARCH</name>